<evidence type="ECO:0000256" key="1">
    <source>
        <dbReference type="ARBA" id="ARBA00005104"/>
    </source>
</evidence>
<protein>
    <recommendedName>
        <fullName evidence="4">Bacterial bifunctional deaminase-reductase C-terminal domain-containing protein</fullName>
    </recommendedName>
</protein>
<dbReference type="EMBL" id="BMKF01000001">
    <property type="protein sequence ID" value="GGB59193.1"/>
    <property type="molecule type" value="Genomic_DNA"/>
</dbReference>
<organism evidence="5 6">
    <name type="scientific">Henriciella pelagia</name>
    <dbReference type="NCBI Taxonomy" id="1977912"/>
    <lineage>
        <taxon>Bacteria</taxon>
        <taxon>Pseudomonadati</taxon>
        <taxon>Pseudomonadota</taxon>
        <taxon>Alphaproteobacteria</taxon>
        <taxon>Hyphomonadales</taxon>
        <taxon>Hyphomonadaceae</taxon>
        <taxon>Henriciella</taxon>
    </lineage>
</organism>
<dbReference type="PANTHER" id="PTHR38011:SF7">
    <property type="entry name" value="2,5-DIAMINO-6-RIBOSYLAMINO-4(3H)-PYRIMIDINONE 5'-PHOSPHATE REDUCTASE"/>
    <property type="match status" value="1"/>
</dbReference>
<keyword evidence="3" id="KW-0560">Oxidoreductase</keyword>
<proteinExistence type="predicted"/>
<feature type="domain" description="Bacterial bifunctional deaminase-reductase C-terminal" evidence="4">
    <location>
        <begin position="6"/>
        <end position="199"/>
    </location>
</feature>
<dbReference type="NCBIfam" id="TIGR00227">
    <property type="entry name" value="ribD_Cterm"/>
    <property type="match status" value="1"/>
</dbReference>
<dbReference type="Pfam" id="PF01872">
    <property type="entry name" value="RibD_C"/>
    <property type="match status" value="1"/>
</dbReference>
<name>A0ABQ1J5K7_9PROT</name>
<evidence type="ECO:0000313" key="5">
    <source>
        <dbReference type="EMBL" id="GGB59193.1"/>
    </source>
</evidence>
<evidence type="ECO:0000256" key="2">
    <source>
        <dbReference type="ARBA" id="ARBA00022857"/>
    </source>
</evidence>
<dbReference type="Proteomes" id="UP000628854">
    <property type="component" value="Unassembled WGS sequence"/>
</dbReference>
<dbReference type="RefSeq" id="WP_084393790.1">
    <property type="nucleotide sequence ID" value="NZ_BMKF01000001.1"/>
</dbReference>
<reference evidence="6" key="1">
    <citation type="journal article" date="2019" name="Int. J. Syst. Evol. Microbiol.">
        <title>The Global Catalogue of Microorganisms (GCM) 10K type strain sequencing project: providing services to taxonomists for standard genome sequencing and annotation.</title>
        <authorList>
            <consortium name="The Broad Institute Genomics Platform"/>
            <consortium name="The Broad Institute Genome Sequencing Center for Infectious Disease"/>
            <person name="Wu L."/>
            <person name="Ma J."/>
        </authorList>
    </citation>
    <scope>NUCLEOTIDE SEQUENCE [LARGE SCALE GENOMIC DNA]</scope>
    <source>
        <strain evidence="6">CGMCC 1.15928</strain>
    </source>
</reference>
<comment type="caution">
    <text evidence="5">The sequence shown here is derived from an EMBL/GenBank/DDBJ whole genome shotgun (WGS) entry which is preliminary data.</text>
</comment>
<dbReference type="PANTHER" id="PTHR38011">
    <property type="entry name" value="DIHYDROFOLATE REDUCTASE FAMILY PROTEIN (AFU_ORTHOLOGUE AFUA_8G06820)"/>
    <property type="match status" value="1"/>
</dbReference>
<keyword evidence="6" id="KW-1185">Reference proteome</keyword>
<dbReference type="Gene3D" id="3.40.430.10">
    <property type="entry name" value="Dihydrofolate Reductase, subunit A"/>
    <property type="match status" value="1"/>
</dbReference>
<sequence length="220" mass="24048">MSARASVTLKIATSLDSRIALSNGTSQWITNSKSRARTHQMRAEHDAVLVGIGTVLADDPLLTARTVPLPSRQPVRIVADSRLRTPADSRLIQTASAGRVVLAHARTDEPAHLNRDEIDLWHVGNEEGKVSPPELCRRARAEGVDAIFLEGGGTLAASFIQHGLVDRIFWFRAPIIIGGDGVPAIGSLGMEMMEQTSRWTLVDRELIDGDSLEIWEPFED</sequence>
<accession>A0ABQ1J5K7</accession>
<evidence type="ECO:0000256" key="3">
    <source>
        <dbReference type="ARBA" id="ARBA00023002"/>
    </source>
</evidence>
<dbReference type="InterPro" id="IPR050765">
    <property type="entry name" value="Riboflavin_Biosynth_HTPR"/>
</dbReference>
<dbReference type="InterPro" id="IPR011549">
    <property type="entry name" value="RibD_C"/>
</dbReference>
<evidence type="ECO:0000259" key="4">
    <source>
        <dbReference type="Pfam" id="PF01872"/>
    </source>
</evidence>
<dbReference type="SUPFAM" id="SSF53597">
    <property type="entry name" value="Dihydrofolate reductase-like"/>
    <property type="match status" value="1"/>
</dbReference>
<dbReference type="InterPro" id="IPR024072">
    <property type="entry name" value="DHFR-like_dom_sf"/>
</dbReference>
<evidence type="ECO:0000313" key="6">
    <source>
        <dbReference type="Proteomes" id="UP000628854"/>
    </source>
</evidence>
<comment type="pathway">
    <text evidence="1">Cofactor biosynthesis; riboflavin biosynthesis.</text>
</comment>
<keyword evidence="2" id="KW-0521">NADP</keyword>
<dbReference type="InterPro" id="IPR002734">
    <property type="entry name" value="RibDG_C"/>
</dbReference>
<gene>
    <name evidence="5" type="ORF">GCM10011503_04560</name>
</gene>